<gene>
    <name evidence="3" type="ORF">SGM_2785</name>
</gene>
<name>F3NI21_9ACTN</name>
<evidence type="ECO:0000256" key="2">
    <source>
        <dbReference type="SAM" id="Phobius"/>
    </source>
</evidence>
<reference evidence="3 4" key="1">
    <citation type="journal article" date="2011" name="J. Bacteriol.">
        <title>Draft genome sequence of the marine bacterium Streptomyces griseoaurantiacus M045, which produces novel manumycin-type antibiotics with a pABA core component.</title>
        <authorList>
            <person name="Li F."/>
            <person name="Jiang P."/>
            <person name="Zheng H."/>
            <person name="Wang S."/>
            <person name="Zhao G."/>
            <person name="Qin S."/>
            <person name="Liu Z."/>
        </authorList>
    </citation>
    <scope>NUCLEOTIDE SEQUENCE [LARGE SCALE GENOMIC DNA]</scope>
    <source>
        <strain evidence="3 4">M045</strain>
    </source>
</reference>
<evidence type="ECO:0000313" key="3">
    <source>
        <dbReference type="EMBL" id="EGG47061.1"/>
    </source>
</evidence>
<protein>
    <submittedName>
        <fullName evidence="3">Uncharacterized protein</fullName>
    </submittedName>
</protein>
<feature type="region of interest" description="Disordered" evidence="1">
    <location>
        <begin position="1"/>
        <end position="20"/>
    </location>
</feature>
<feature type="region of interest" description="Disordered" evidence="1">
    <location>
        <begin position="58"/>
        <end position="90"/>
    </location>
</feature>
<organism evidence="3 4">
    <name type="scientific">Streptomyces griseoaurantiacus M045</name>
    <dbReference type="NCBI Taxonomy" id="996637"/>
    <lineage>
        <taxon>Bacteria</taxon>
        <taxon>Bacillati</taxon>
        <taxon>Actinomycetota</taxon>
        <taxon>Actinomycetes</taxon>
        <taxon>Kitasatosporales</taxon>
        <taxon>Streptomycetaceae</taxon>
        <taxon>Streptomyces</taxon>
        <taxon>Streptomyces aurantiacus group</taxon>
    </lineage>
</organism>
<evidence type="ECO:0000313" key="4">
    <source>
        <dbReference type="Proteomes" id="UP000003022"/>
    </source>
</evidence>
<keyword evidence="2" id="KW-0472">Membrane</keyword>
<feature type="compositionally biased region" description="Low complexity" evidence="1">
    <location>
        <begin position="58"/>
        <end position="67"/>
    </location>
</feature>
<dbReference type="Proteomes" id="UP000003022">
    <property type="component" value="Unassembled WGS sequence"/>
</dbReference>
<keyword evidence="4" id="KW-1185">Reference proteome</keyword>
<keyword evidence="2" id="KW-0812">Transmembrane</keyword>
<proteinExistence type="predicted"/>
<dbReference type="eggNOG" id="ENOG5033WF9">
    <property type="taxonomic scope" value="Bacteria"/>
</dbReference>
<dbReference type="EMBL" id="AEYX01000034">
    <property type="protein sequence ID" value="EGG47061.1"/>
    <property type="molecule type" value="Genomic_DNA"/>
</dbReference>
<accession>F3NI21</accession>
<dbReference type="STRING" id="996637.SGM_2785"/>
<feature type="compositionally biased region" description="Basic and acidic residues" evidence="1">
    <location>
        <begin position="9"/>
        <end position="18"/>
    </location>
</feature>
<keyword evidence="2" id="KW-1133">Transmembrane helix</keyword>
<evidence type="ECO:0000256" key="1">
    <source>
        <dbReference type="SAM" id="MobiDB-lite"/>
    </source>
</evidence>
<comment type="caution">
    <text evidence="3">The sequence shown here is derived from an EMBL/GenBank/DDBJ whole genome shotgun (WGS) entry which is preliminary data.</text>
</comment>
<feature type="transmembrane region" description="Helical" evidence="2">
    <location>
        <begin position="36"/>
        <end position="54"/>
    </location>
</feature>
<sequence length="236" mass="25175">MHRQKAVHASHDQHHDQQGETLMSTRIRRAGRARRLHTALAAPVAVLALALGAVPASAAAGSDSGSGTPRFLEPGELPAHPSSDWYAGEVTAGQPDPVPFCVGEALPSTTSHRRFWTEYDTSALQATVVERSVQRAQDFAALLRKDLAGCARKAEAENPDVTARSMYYGRLNVEGGADVFGVHTETSWGASDVNLFSVGRDGSTVTVVQWGQMGTFDDAPVTAFEATTATAVKKLY</sequence>
<dbReference type="AlphaFoldDB" id="F3NI21"/>